<comment type="caution">
    <text evidence="1">The sequence shown here is derived from an EMBL/GenBank/DDBJ whole genome shotgun (WGS) entry which is preliminary data.</text>
</comment>
<dbReference type="PANTHER" id="PTHR37625:SF4">
    <property type="entry name" value="OUTER MEMBRANE LIPOPROTEIN"/>
    <property type="match status" value="1"/>
</dbReference>
<gene>
    <name evidence="1" type="primary">tssJ</name>
    <name evidence="1" type="ORF">ACFOLG_07245</name>
</gene>
<evidence type="ECO:0000313" key="1">
    <source>
        <dbReference type="EMBL" id="MFC3531978.1"/>
    </source>
</evidence>
<dbReference type="InterPro" id="IPR017734">
    <property type="entry name" value="T6SS_SciN"/>
</dbReference>
<name>A0ABV7RGF4_9NEIS</name>
<dbReference type="RefSeq" id="WP_386090141.1">
    <property type="nucleotide sequence ID" value="NZ_JBHRXN010000014.1"/>
</dbReference>
<dbReference type="EMBL" id="JBHRXN010000014">
    <property type="protein sequence ID" value="MFC3531978.1"/>
    <property type="molecule type" value="Genomic_DNA"/>
</dbReference>
<dbReference type="PANTHER" id="PTHR37625">
    <property type="entry name" value="OUTER MEMBRANE LIPOPROTEIN-RELATED"/>
    <property type="match status" value="1"/>
</dbReference>
<reference evidence="2" key="1">
    <citation type="journal article" date="2019" name="Int. J. Syst. Evol. Microbiol.">
        <title>The Global Catalogue of Microorganisms (GCM) 10K type strain sequencing project: providing services to taxonomists for standard genome sequencing and annotation.</title>
        <authorList>
            <consortium name="The Broad Institute Genomics Platform"/>
            <consortium name="The Broad Institute Genome Sequencing Center for Infectious Disease"/>
            <person name="Wu L."/>
            <person name="Ma J."/>
        </authorList>
    </citation>
    <scope>NUCLEOTIDE SEQUENCE [LARGE SCALE GENOMIC DNA]</scope>
    <source>
        <strain evidence="2">KCTC 42742</strain>
    </source>
</reference>
<dbReference type="NCBIfam" id="TIGR03352">
    <property type="entry name" value="VI_chp_3"/>
    <property type="match status" value="1"/>
</dbReference>
<keyword evidence="1" id="KW-0449">Lipoprotein</keyword>
<accession>A0ABV7RGF4</accession>
<keyword evidence="2" id="KW-1185">Reference proteome</keyword>
<dbReference type="Proteomes" id="UP001595741">
    <property type="component" value="Unassembled WGS sequence"/>
</dbReference>
<dbReference type="Gene3D" id="2.60.40.4150">
    <property type="entry name" value="Type VI secretion system, lipoprotein SciN"/>
    <property type="match status" value="1"/>
</dbReference>
<organism evidence="1 2">
    <name type="scientific">Vogesella facilis</name>
    <dbReference type="NCBI Taxonomy" id="1655232"/>
    <lineage>
        <taxon>Bacteria</taxon>
        <taxon>Pseudomonadati</taxon>
        <taxon>Pseudomonadota</taxon>
        <taxon>Betaproteobacteria</taxon>
        <taxon>Neisseriales</taxon>
        <taxon>Chromobacteriaceae</taxon>
        <taxon>Vogesella</taxon>
    </lineage>
</organism>
<proteinExistence type="predicted"/>
<evidence type="ECO:0000313" key="2">
    <source>
        <dbReference type="Proteomes" id="UP001595741"/>
    </source>
</evidence>
<dbReference type="InterPro" id="IPR038706">
    <property type="entry name" value="Type_VI_SciN-like_sf"/>
</dbReference>
<protein>
    <submittedName>
        <fullName evidence="1">Type VI secretion system lipoprotein TssJ</fullName>
    </submittedName>
</protein>
<dbReference type="Pfam" id="PF12790">
    <property type="entry name" value="T6SS-SciN"/>
    <property type="match status" value="1"/>
</dbReference>
<sequence length="178" mass="19347">MLLHTLNSRLPGWLPATSWLMPLLLLAGCASNGPVLVGGEAAAMLNKDAQGKPLSVVVRVYQLKSDQAFNRLTMEALMAGKSDKDLLAPDLLSSQELTLLPGGKAGIGSLTVAPEATHIGLVGMFRQPDRQFWRLLYKADDVRRVGLLFRAEDCYLRALMPPARPMPGQPVMPQADCR</sequence>